<evidence type="ECO:0000256" key="1">
    <source>
        <dbReference type="ARBA" id="ARBA00022491"/>
    </source>
</evidence>
<comment type="caution">
    <text evidence="5">The sequence shown here is derived from an EMBL/GenBank/DDBJ whole genome shotgun (WGS) entry which is preliminary data.</text>
</comment>
<organism evidence="5 6">
    <name type="scientific">Terribacillus saccharophilus</name>
    <dbReference type="NCBI Taxonomy" id="361277"/>
    <lineage>
        <taxon>Bacteria</taxon>
        <taxon>Bacillati</taxon>
        <taxon>Bacillota</taxon>
        <taxon>Bacilli</taxon>
        <taxon>Bacillales</taxon>
        <taxon>Bacillaceae</taxon>
        <taxon>Terribacillus</taxon>
    </lineage>
</organism>
<keyword evidence="1" id="KW-0678">Repressor</keyword>
<dbReference type="Pfam" id="PF00440">
    <property type="entry name" value="TetR_N"/>
    <property type="match status" value="1"/>
</dbReference>
<dbReference type="InterPro" id="IPR009057">
    <property type="entry name" value="Homeodomain-like_sf"/>
</dbReference>
<feature type="DNA-binding region" description="H-T-H motif" evidence="3">
    <location>
        <begin position="36"/>
        <end position="55"/>
    </location>
</feature>
<dbReference type="PANTHER" id="PTHR43479">
    <property type="entry name" value="ACREF/ENVCD OPERON REPRESSOR-RELATED"/>
    <property type="match status" value="1"/>
</dbReference>
<evidence type="ECO:0000313" key="6">
    <source>
        <dbReference type="Proteomes" id="UP000199735"/>
    </source>
</evidence>
<evidence type="ECO:0000256" key="3">
    <source>
        <dbReference type="PROSITE-ProRule" id="PRU00335"/>
    </source>
</evidence>
<name>A0AAX2ECA0_9BACI</name>
<evidence type="ECO:0000256" key="2">
    <source>
        <dbReference type="ARBA" id="ARBA00023125"/>
    </source>
</evidence>
<keyword evidence="2 3" id="KW-0238">DNA-binding</keyword>
<proteinExistence type="predicted"/>
<evidence type="ECO:0000259" key="4">
    <source>
        <dbReference type="PROSITE" id="PS50977"/>
    </source>
</evidence>
<dbReference type="InterPro" id="IPR039532">
    <property type="entry name" value="TetR_C_Firmicutes"/>
</dbReference>
<accession>A0AAX2ECA0</accession>
<dbReference type="Pfam" id="PF14278">
    <property type="entry name" value="TetR_C_8"/>
    <property type="match status" value="1"/>
</dbReference>
<dbReference type="InterPro" id="IPR050624">
    <property type="entry name" value="HTH-type_Tx_Regulator"/>
</dbReference>
<reference evidence="5 6" key="1">
    <citation type="submission" date="2016-10" db="EMBL/GenBank/DDBJ databases">
        <authorList>
            <person name="Varghese N."/>
            <person name="Submissions S."/>
        </authorList>
    </citation>
    <scope>NUCLEOTIDE SEQUENCE [LARGE SCALE GENOMIC DNA]</scope>
    <source>
        <strain evidence="5 6">DSM 21619</strain>
    </source>
</reference>
<dbReference type="Proteomes" id="UP000199735">
    <property type="component" value="Unassembled WGS sequence"/>
</dbReference>
<dbReference type="PROSITE" id="PS50977">
    <property type="entry name" value="HTH_TETR_2"/>
    <property type="match status" value="1"/>
</dbReference>
<dbReference type="SUPFAM" id="SSF46689">
    <property type="entry name" value="Homeodomain-like"/>
    <property type="match status" value="1"/>
</dbReference>
<dbReference type="EMBL" id="FOCD01000001">
    <property type="protein sequence ID" value="SEM67897.1"/>
    <property type="molecule type" value="Genomic_DNA"/>
</dbReference>
<dbReference type="AlphaFoldDB" id="A0AAX2ECA0"/>
<protein>
    <submittedName>
        <fullName evidence="5">DNA-binding transcriptional regulator, AcrR family</fullName>
    </submittedName>
</protein>
<dbReference type="GO" id="GO:0003677">
    <property type="term" value="F:DNA binding"/>
    <property type="evidence" value="ECO:0007669"/>
    <property type="project" value="UniProtKB-UniRule"/>
</dbReference>
<dbReference type="InterPro" id="IPR001647">
    <property type="entry name" value="HTH_TetR"/>
</dbReference>
<dbReference type="PANTHER" id="PTHR43479:SF7">
    <property type="entry name" value="TETR-FAMILY TRANSCRIPTIONAL REGULATOR"/>
    <property type="match status" value="1"/>
</dbReference>
<dbReference type="Gene3D" id="1.10.357.10">
    <property type="entry name" value="Tetracycline Repressor, domain 2"/>
    <property type="match status" value="1"/>
</dbReference>
<evidence type="ECO:0000313" key="5">
    <source>
        <dbReference type="EMBL" id="SEM67897.1"/>
    </source>
</evidence>
<sequence length="185" mass="21398">MIIKMAKIDRRVQKSQDAIKNAFIELMSEKSFDHITIQDISDRANVGRRTIYDHYMDKFDLLDKLIEEHINELRKLCESASELTFAEGNMIWFEYFEQNYSFFSTMLSSKGAPAFRKSFLEFVVEELDIDLDLTEGINQGLSRNLVLRFFGAAIVEIVEAWITNGLSEPADVVARQMGQLLDRNL</sequence>
<gene>
    <name evidence="5" type="ORF">SAMN04489762_0737</name>
</gene>
<feature type="domain" description="HTH tetR-type" evidence="4">
    <location>
        <begin position="13"/>
        <end position="73"/>
    </location>
</feature>